<organism evidence="1 2">
    <name type="scientific">Daphnia magna</name>
    <dbReference type="NCBI Taxonomy" id="35525"/>
    <lineage>
        <taxon>Eukaryota</taxon>
        <taxon>Metazoa</taxon>
        <taxon>Ecdysozoa</taxon>
        <taxon>Arthropoda</taxon>
        <taxon>Crustacea</taxon>
        <taxon>Branchiopoda</taxon>
        <taxon>Diplostraca</taxon>
        <taxon>Cladocera</taxon>
        <taxon>Anomopoda</taxon>
        <taxon>Daphniidae</taxon>
        <taxon>Daphnia</taxon>
    </lineage>
</organism>
<reference evidence="1 2" key="1">
    <citation type="journal article" date="2023" name="Nucleic Acids Res.">
        <title>The hologenome of Daphnia magna reveals possible DNA methylation and microbiome-mediated evolution of the host genome.</title>
        <authorList>
            <person name="Chaturvedi A."/>
            <person name="Li X."/>
            <person name="Dhandapani V."/>
            <person name="Marshall H."/>
            <person name="Kissane S."/>
            <person name="Cuenca-Cambronero M."/>
            <person name="Asole G."/>
            <person name="Calvet F."/>
            <person name="Ruiz-Romero M."/>
            <person name="Marangio P."/>
            <person name="Guigo R."/>
            <person name="Rago D."/>
            <person name="Mirbahai L."/>
            <person name="Eastwood N."/>
            <person name="Colbourne J.K."/>
            <person name="Zhou J."/>
            <person name="Mallon E."/>
            <person name="Orsini L."/>
        </authorList>
    </citation>
    <scope>NUCLEOTIDE SEQUENCE [LARGE SCALE GENOMIC DNA]</scope>
    <source>
        <strain evidence="1">LRV0_1</strain>
    </source>
</reference>
<dbReference type="EMBL" id="JAOYFB010000004">
    <property type="protein sequence ID" value="KAK4013822.1"/>
    <property type="molecule type" value="Genomic_DNA"/>
</dbReference>
<sequence length="232" mass="26808">MASSAHRQLQLVETEQLKAKYALILRLQAQLLEQNRKFRGNTFQPVHDVLPNSSLTERENELAVGFKKYEKGKNGLPVLQRKQKGKENLSKPCEQLFCCMMKKWHSNYICPIEQDLEELSRMSLGIRSVSYYRDWSSREMSAELEKVFKGLDICAGYCLCVKSGKFLKHVQSNVPDGKSIKGLFPKMVYIIPMQMDIVGVLDCTLVHYILFVFKKNTKVRISSEYWMILQSA</sequence>
<name>A0ABQ9ZLJ7_9CRUS</name>
<protein>
    <submittedName>
        <fullName evidence="1">Uncharacterized protein</fullName>
    </submittedName>
</protein>
<proteinExistence type="predicted"/>
<comment type="caution">
    <text evidence="1">The sequence shown here is derived from an EMBL/GenBank/DDBJ whole genome shotgun (WGS) entry which is preliminary data.</text>
</comment>
<evidence type="ECO:0000313" key="1">
    <source>
        <dbReference type="EMBL" id="KAK4013822.1"/>
    </source>
</evidence>
<evidence type="ECO:0000313" key="2">
    <source>
        <dbReference type="Proteomes" id="UP001234178"/>
    </source>
</evidence>
<dbReference type="Proteomes" id="UP001234178">
    <property type="component" value="Unassembled WGS sequence"/>
</dbReference>
<accession>A0ABQ9ZLJ7</accession>
<gene>
    <name evidence="1" type="ORF">OUZ56_026375</name>
</gene>
<keyword evidence="2" id="KW-1185">Reference proteome</keyword>